<proteinExistence type="predicted"/>
<protein>
    <submittedName>
        <fullName evidence="1">Uncharacterized protein</fullName>
    </submittedName>
</protein>
<dbReference type="AlphaFoldDB" id="A0A158SYF0"/>
<accession>A0A158SYF0</accession>
<gene>
    <name evidence="1" type="ORF">NTHI1209_01512</name>
</gene>
<dbReference type="Proteomes" id="UP000050700">
    <property type="component" value="Unassembled WGS sequence"/>
</dbReference>
<evidence type="ECO:0000313" key="1">
    <source>
        <dbReference type="EMBL" id="KIS35894.1"/>
    </source>
</evidence>
<reference evidence="1 2" key="1">
    <citation type="submission" date="2014-05" db="EMBL/GenBank/DDBJ databases">
        <title>Methylome analysis of the phasevarions of Haemophilus influenzae.</title>
        <authorList>
            <person name="Atack J.M."/>
            <person name="Fox K.L."/>
            <person name="Power P.M."/>
            <person name="Clark T."/>
            <person name="Jurcisek J."/>
            <person name="Korlach J."/>
            <person name="Bakaletz L.O."/>
            <person name="Jennings M.P."/>
        </authorList>
    </citation>
    <scope>NUCLEOTIDE SEQUENCE [LARGE SCALE GENOMIC DNA]</scope>
    <source>
        <strain evidence="1 2">1209</strain>
    </source>
</reference>
<comment type="caution">
    <text evidence="1">The sequence shown here is derived from an EMBL/GenBank/DDBJ whole genome shotgun (WGS) entry which is preliminary data.</text>
</comment>
<organism evidence="1 2">
    <name type="scientific">Haemophilus influenzae</name>
    <dbReference type="NCBI Taxonomy" id="727"/>
    <lineage>
        <taxon>Bacteria</taxon>
        <taxon>Pseudomonadati</taxon>
        <taxon>Pseudomonadota</taxon>
        <taxon>Gammaproteobacteria</taxon>
        <taxon>Pasteurellales</taxon>
        <taxon>Pasteurellaceae</taxon>
        <taxon>Haemophilus</taxon>
    </lineage>
</organism>
<dbReference type="EMBL" id="JMQP01000002">
    <property type="protein sequence ID" value="KIS35894.1"/>
    <property type="molecule type" value="Genomic_DNA"/>
</dbReference>
<evidence type="ECO:0000313" key="2">
    <source>
        <dbReference type="Proteomes" id="UP000050700"/>
    </source>
</evidence>
<sequence length="33" mass="4195">MERVKKIYFYTKERSNFAAFFYDILYRGFKNFT</sequence>
<name>A0A158SYF0_HAEIF</name>